<feature type="compositionally biased region" description="Basic and acidic residues" evidence="1">
    <location>
        <begin position="1"/>
        <end position="14"/>
    </location>
</feature>
<dbReference type="EMBL" id="JARJCW010000027">
    <property type="protein sequence ID" value="KAJ7210809.1"/>
    <property type="molecule type" value="Genomic_DNA"/>
</dbReference>
<keyword evidence="3" id="KW-1185">Reference proteome</keyword>
<evidence type="ECO:0000313" key="3">
    <source>
        <dbReference type="Proteomes" id="UP001219525"/>
    </source>
</evidence>
<feature type="region of interest" description="Disordered" evidence="1">
    <location>
        <begin position="1"/>
        <end position="21"/>
    </location>
</feature>
<organism evidence="2 3">
    <name type="scientific">Mycena pura</name>
    <dbReference type="NCBI Taxonomy" id="153505"/>
    <lineage>
        <taxon>Eukaryota</taxon>
        <taxon>Fungi</taxon>
        <taxon>Dikarya</taxon>
        <taxon>Basidiomycota</taxon>
        <taxon>Agaricomycotina</taxon>
        <taxon>Agaricomycetes</taxon>
        <taxon>Agaricomycetidae</taxon>
        <taxon>Agaricales</taxon>
        <taxon>Marasmiineae</taxon>
        <taxon>Mycenaceae</taxon>
        <taxon>Mycena</taxon>
    </lineage>
</organism>
<dbReference type="Proteomes" id="UP001219525">
    <property type="component" value="Unassembled WGS sequence"/>
</dbReference>
<comment type="caution">
    <text evidence="2">The sequence shown here is derived from an EMBL/GenBank/DDBJ whole genome shotgun (WGS) entry which is preliminary data.</text>
</comment>
<evidence type="ECO:0000256" key="1">
    <source>
        <dbReference type="SAM" id="MobiDB-lite"/>
    </source>
</evidence>
<gene>
    <name evidence="2" type="ORF">GGX14DRAFT_394434</name>
</gene>
<accession>A0AAD6VF40</accession>
<proteinExistence type="predicted"/>
<protein>
    <submittedName>
        <fullName evidence="2">Uncharacterized protein</fullName>
    </submittedName>
</protein>
<dbReference type="AlphaFoldDB" id="A0AAD6VF40"/>
<name>A0AAD6VF40_9AGAR</name>
<reference evidence="2" key="1">
    <citation type="submission" date="2023-03" db="EMBL/GenBank/DDBJ databases">
        <title>Massive genome expansion in bonnet fungi (Mycena s.s.) driven by repeated elements and novel gene families across ecological guilds.</title>
        <authorList>
            <consortium name="Lawrence Berkeley National Laboratory"/>
            <person name="Harder C.B."/>
            <person name="Miyauchi S."/>
            <person name="Viragh M."/>
            <person name="Kuo A."/>
            <person name="Thoen E."/>
            <person name="Andreopoulos B."/>
            <person name="Lu D."/>
            <person name="Skrede I."/>
            <person name="Drula E."/>
            <person name="Henrissat B."/>
            <person name="Morin E."/>
            <person name="Kohler A."/>
            <person name="Barry K."/>
            <person name="LaButti K."/>
            <person name="Morin E."/>
            <person name="Salamov A."/>
            <person name="Lipzen A."/>
            <person name="Mereny Z."/>
            <person name="Hegedus B."/>
            <person name="Baldrian P."/>
            <person name="Stursova M."/>
            <person name="Weitz H."/>
            <person name="Taylor A."/>
            <person name="Grigoriev I.V."/>
            <person name="Nagy L.G."/>
            <person name="Martin F."/>
            <person name="Kauserud H."/>
        </authorList>
    </citation>
    <scope>NUCLEOTIDE SEQUENCE</scope>
    <source>
        <strain evidence="2">9144</strain>
    </source>
</reference>
<evidence type="ECO:0000313" key="2">
    <source>
        <dbReference type="EMBL" id="KAJ7210809.1"/>
    </source>
</evidence>
<sequence>MGLGGRAEDVHSHTCEPTGVPMRRSARAGVKYKAIRLHAGPIMQDAGATRGSSSALPLSSDVLSRRWEFRLTEIKPSLRGERHCFLRHSTNTATPQQSPRVKLCVMKTGGGRGGRTDAGWQVHRWRAASVGRDLASVSHFFMAGDLEGGDGAWFK</sequence>